<dbReference type="OrthoDB" id="10009301at2759"/>
<sequence length="97" mass="10884">MDDFRSDAFYVPFRVNYTKVPVNYDKNGCGLLISKNDTLSFGNYSSTAADGVRYCHAVLRRPDGYTTTRVEIAEYSENSALIASECSDWSNSVMLEC</sequence>
<name>A0A368H5N9_ANCCA</name>
<dbReference type="EMBL" id="JOJR01000018">
    <property type="protein sequence ID" value="RCN50949.1"/>
    <property type="molecule type" value="Genomic_DNA"/>
</dbReference>
<keyword evidence="2" id="KW-1185">Reference proteome</keyword>
<dbReference type="AlphaFoldDB" id="A0A368H5N9"/>
<evidence type="ECO:0000313" key="1">
    <source>
        <dbReference type="EMBL" id="RCN50949.1"/>
    </source>
</evidence>
<organism evidence="1 2">
    <name type="scientific">Ancylostoma caninum</name>
    <name type="common">Dog hookworm</name>
    <dbReference type="NCBI Taxonomy" id="29170"/>
    <lineage>
        <taxon>Eukaryota</taxon>
        <taxon>Metazoa</taxon>
        <taxon>Ecdysozoa</taxon>
        <taxon>Nematoda</taxon>
        <taxon>Chromadorea</taxon>
        <taxon>Rhabditida</taxon>
        <taxon>Rhabditina</taxon>
        <taxon>Rhabditomorpha</taxon>
        <taxon>Strongyloidea</taxon>
        <taxon>Ancylostomatidae</taxon>
        <taxon>Ancylostomatinae</taxon>
        <taxon>Ancylostoma</taxon>
    </lineage>
</organism>
<comment type="caution">
    <text evidence="1">The sequence shown here is derived from an EMBL/GenBank/DDBJ whole genome shotgun (WGS) entry which is preliminary data.</text>
</comment>
<reference evidence="1 2" key="1">
    <citation type="submission" date="2014-10" db="EMBL/GenBank/DDBJ databases">
        <title>Draft genome of the hookworm Ancylostoma caninum.</title>
        <authorList>
            <person name="Mitreva M."/>
        </authorList>
    </citation>
    <scope>NUCLEOTIDE SEQUENCE [LARGE SCALE GENOMIC DNA]</scope>
    <source>
        <strain evidence="1 2">Baltimore</strain>
    </source>
</reference>
<dbReference type="STRING" id="29170.A0A368H5N9"/>
<proteinExistence type="predicted"/>
<gene>
    <name evidence="1" type="ORF">ANCCAN_02962</name>
</gene>
<evidence type="ECO:0000313" key="2">
    <source>
        <dbReference type="Proteomes" id="UP000252519"/>
    </source>
</evidence>
<dbReference type="Proteomes" id="UP000252519">
    <property type="component" value="Unassembled WGS sequence"/>
</dbReference>
<accession>A0A368H5N9</accession>
<protein>
    <submittedName>
        <fullName evidence="1">Uncharacterized protein</fullName>
    </submittedName>
</protein>